<evidence type="ECO:0000256" key="3">
    <source>
        <dbReference type="ARBA" id="ARBA00022448"/>
    </source>
</evidence>
<evidence type="ECO:0000256" key="2">
    <source>
        <dbReference type="ARBA" id="ARBA00008814"/>
    </source>
</evidence>
<feature type="signal peptide" evidence="6">
    <location>
        <begin position="1"/>
        <end position="23"/>
    </location>
</feature>
<keyword evidence="4" id="KW-0406">Ion transport</keyword>
<dbReference type="Gene3D" id="3.40.50.1980">
    <property type="entry name" value="Nitrogenase molybdenum iron protein domain"/>
    <property type="match status" value="2"/>
</dbReference>
<keyword evidence="4" id="KW-0408">Iron</keyword>
<name>A0A317C9F7_9GAMM</name>
<comment type="similarity">
    <text evidence="2">Belongs to the bacterial solute-binding protein 8 family.</text>
</comment>
<dbReference type="PROSITE" id="PS50983">
    <property type="entry name" value="FE_B12_PBP"/>
    <property type="match status" value="1"/>
</dbReference>
<dbReference type="Pfam" id="PF01497">
    <property type="entry name" value="Peripla_BP_2"/>
    <property type="match status" value="1"/>
</dbReference>
<evidence type="ECO:0000313" key="8">
    <source>
        <dbReference type="EMBL" id="PWQ95168.1"/>
    </source>
</evidence>
<gene>
    <name evidence="8" type="ORF">DKT75_12525</name>
</gene>
<feature type="chain" id="PRO_5016428970" evidence="6">
    <location>
        <begin position="24"/>
        <end position="303"/>
    </location>
</feature>
<evidence type="ECO:0000313" key="9">
    <source>
        <dbReference type="Proteomes" id="UP000245506"/>
    </source>
</evidence>
<evidence type="ECO:0000256" key="1">
    <source>
        <dbReference type="ARBA" id="ARBA00004196"/>
    </source>
</evidence>
<evidence type="ECO:0000259" key="7">
    <source>
        <dbReference type="PROSITE" id="PS50983"/>
    </source>
</evidence>
<dbReference type="GO" id="GO:0030288">
    <property type="term" value="C:outer membrane-bounded periplasmic space"/>
    <property type="evidence" value="ECO:0007669"/>
    <property type="project" value="TreeGrafter"/>
</dbReference>
<proteinExistence type="inferred from homology"/>
<protein>
    <submittedName>
        <fullName evidence="8">Iron ABC transporter substrate-binding protein</fullName>
    </submittedName>
</protein>
<dbReference type="SUPFAM" id="SSF53807">
    <property type="entry name" value="Helical backbone' metal receptor"/>
    <property type="match status" value="1"/>
</dbReference>
<dbReference type="AlphaFoldDB" id="A0A317C9F7"/>
<comment type="caution">
    <text evidence="8">The sequence shown here is derived from an EMBL/GenBank/DDBJ whole genome shotgun (WGS) entry which is preliminary data.</text>
</comment>
<dbReference type="CDD" id="cd01140">
    <property type="entry name" value="FatB"/>
    <property type="match status" value="1"/>
</dbReference>
<organism evidence="8 9">
    <name type="scientific">Leucothrix arctica</name>
    <dbReference type="NCBI Taxonomy" id="1481894"/>
    <lineage>
        <taxon>Bacteria</taxon>
        <taxon>Pseudomonadati</taxon>
        <taxon>Pseudomonadota</taxon>
        <taxon>Gammaproteobacteria</taxon>
        <taxon>Thiotrichales</taxon>
        <taxon>Thiotrichaceae</taxon>
        <taxon>Leucothrix</taxon>
    </lineage>
</organism>
<dbReference type="InterPro" id="IPR051313">
    <property type="entry name" value="Bact_iron-sidero_bind"/>
</dbReference>
<keyword evidence="4" id="KW-0410">Iron transport</keyword>
<dbReference type="GO" id="GO:1901678">
    <property type="term" value="P:iron coordination entity transport"/>
    <property type="evidence" value="ECO:0007669"/>
    <property type="project" value="UniProtKB-ARBA"/>
</dbReference>
<evidence type="ECO:0000256" key="5">
    <source>
        <dbReference type="ARBA" id="ARBA00022729"/>
    </source>
</evidence>
<dbReference type="InterPro" id="IPR002491">
    <property type="entry name" value="ABC_transptr_periplasmic_BD"/>
</dbReference>
<dbReference type="OrthoDB" id="63946at2"/>
<evidence type="ECO:0000256" key="6">
    <source>
        <dbReference type="SAM" id="SignalP"/>
    </source>
</evidence>
<comment type="subcellular location">
    <subcellularLocation>
        <location evidence="1">Cell envelope</location>
    </subcellularLocation>
</comment>
<dbReference type="PANTHER" id="PTHR30532:SF28">
    <property type="entry name" value="PETROBACTIN-BINDING PROTEIN YCLQ"/>
    <property type="match status" value="1"/>
</dbReference>
<keyword evidence="3" id="KW-0813">Transport</keyword>
<keyword evidence="9" id="KW-1185">Reference proteome</keyword>
<sequence length="303" mass="32718">MINYARLKAAALSLMIFSSPLFAEEISVETARGAVSVTKIPKTIAVFDIPAVDTLHALGVPIAGTVGKMYVDYLDDVTDSAKVVGSLFDPDFKALSIMQPDLIIVGGRSSTSIDKVSKIAPAIDMTITGDALLDLTRQRLKTYGELFDKEEKAKSLTAELDEAIKAAQEAVAGKGNGLIIMTNGAKLSAFGVGSRFGWIYPALNLPASTDDITVANHGDSVSFEFILQQNPDWLLVVDRGQAIGQEGNSANQTLDNEIIHKTKAWKNKQIVYLNSADIYISSGGIQSQLRTLKHITKLFNKEK</sequence>
<dbReference type="InterPro" id="IPR033870">
    <property type="entry name" value="FatB"/>
</dbReference>
<dbReference type="EMBL" id="QGKL01000035">
    <property type="protein sequence ID" value="PWQ95168.1"/>
    <property type="molecule type" value="Genomic_DNA"/>
</dbReference>
<accession>A0A317C9F7</accession>
<reference evidence="8 9" key="1">
    <citation type="submission" date="2018-05" db="EMBL/GenBank/DDBJ databases">
        <title>Leucothrix arctica sp. nov., isolated from Arctic seawater.</title>
        <authorList>
            <person name="Choi A."/>
            <person name="Baek K."/>
        </authorList>
    </citation>
    <scope>NUCLEOTIDE SEQUENCE [LARGE SCALE GENOMIC DNA]</scope>
    <source>
        <strain evidence="8 9">IMCC9719</strain>
    </source>
</reference>
<dbReference type="PANTHER" id="PTHR30532">
    <property type="entry name" value="IRON III DICITRATE-BINDING PERIPLASMIC PROTEIN"/>
    <property type="match status" value="1"/>
</dbReference>
<keyword evidence="5 6" id="KW-0732">Signal</keyword>
<dbReference type="RefSeq" id="WP_109823780.1">
    <property type="nucleotide sequence ID" value="NZ_QGKL01000035.1"/>
</dbReference>
<dbReference type="Proteomes" id="UP000245506">
    <property type="component" value="Unassembled WGS sequence"/>
</dbReference>
<evidence type="ECO:0000256" key="4">
    <source>
        <dbReference type="ARBA" id="ARBA00022496"/>
    </source>
</evidence>
<feature type="domain" description="Fe/B12 periplasmic-binding" evidence="7">
    <location>
        <begin position="43"/>
        <end position="303"/>
    </location>
</feature>